<evidence type="ECO:0000313" key="7">
    <source>
        <dbReference type="EMBL" id="ORY75366.1"/>
    </source>
</evidence>
<evidence type="ECO:0000259" key="6">
    <source>
        <dbReference type="Pfam" id="PF00472"/>
    </source>
</evidence>
<proteinExistence type="inferred from homology"/>
<organism evidence="7 8">
    <name type="scientific">Leucosporidium creatinivorum</name>
    <dbReference type="NCBI Taxonomy" id="106004"/>
    <lineage>
        <taxon>Eukaryota</taxon>
        <taxon>Fungi</taxon>
        <taxon>Dikarya</taxon>
        <taxon>Basidiomycota</taxon>
        <taxon>Pucciniomycotina</taxon>
        <taxon>Microbotryomycetes</taxon>
        <taxon>Leucosporidiales</taxon>
        <taxon>Leucosporidium</taxon>
    </lineage>
</organism>
<keyword evidence="4" id="KW-0496">Mitochondrion</keyword>
<feature type="compositionally biased region" description="Low complexity" evidence="5">
    <location>
        <begin position="42"/>
        <end position="61"/>
    </location>
</feature>
<evidence type="ECO:0000313" key="8">
    <source>
        <dbReference type="Proteomes" id="UP000193467"/>
    </source>
</evidence>
<dbReference type="Proteomes" id="UP000193467">
    <property type="component" value="Unassembled WGS sequence"/>
</dbReference>
<comment type="subcellular location">
    <subcellularLocation>
        <location evidence="1">Mitochondrion</location>
    </subcellularLocation>
</comment>
<evidence type="ECO:0000256" key="1">
    <source>
        <dbReference type="ARBA" id="ARBA00004173"/>
    </source>
</evidence>
<comment type="caution">
    <text evidence="7">The sequence shown here is derived from an EMBL/GenBank/DDBJ whole genome shotgun (WGS) entry which is preliminary data.</text>
</comment>
<feature type="compositionally biased region" description="Basic residues" evidence="5">
    <location>
        <begin position="172"/>
        <end position="186"/>
    </location>
</feature>
<protein>
    <submittedName>
        <fullName evidence="7">RF-1 domain-domain-containing protein</fullName>
    </submittedName>
</protein>
<evidence type="ECO:0000256" key="5">
    <source>
        <dbReference type="SAM" id="MobiDB-lite"/>
    </source>
</evidence>
<name>A0A1Y2EW59_9BASI</name>
<dbReference type="EMBL" id="MCGR01000038">
    <property type="protein sequence ID" value="ORY75366.1"/>
    <property type="molecule type" value="Genomic_DNA"/>
</dbReference>
<feature type="domain" description="Prokaryotic-type class I peptide chain release factors" evidence="6">
    <location>
        <begin position="92"/>
        <end position="186"/>
    </location>
</feature>
<keyword evidence="3" id="KW-0809">Transit peptide</keyword>
<dbReference type="PANTHER" id="PTHR46203:SF1">
    <property type="entry name" value="MITOCHONDRIAL TRANSLATION RELEASE FACTOR IN RESCUE"/>
    <property type="match status" value="1"/>
</dbReference>
<feature type="compositionally biased region" description="Basic and acidic residues" evidence="5">
    <location>
        <begin position="162"/>
        <end position="171"/>
    </location>
</feature>
<dbReference type="Pfam" id="PF00472">
    <property type="entry name" value="RF-1"/>
    <property type="match status" value="1"/>
</dbReference>
<reference evidence="7 8" key="1">
    <citation type="submission" date="2016-07" db="EMBL/GenBank/DDBJ databases">
        <title>Pervasive Adenine N6-methylation of Active Genes in Fungi.</title>
        <authorList>
            <consortium name="DOE Joint Genome Institute"/>
            <person name="Mondo S.J."/>
            <person name="Dannebaum R.O."/>
            <person name="Kuo R.C."/>
            <person name="Labutti K."/>
            <person name="Haridas S."/>
            <person name="Kuo A."/>
            <person name="Salamov A."/>
            <person name="Ahrendt S.R."/>
            <person name="Lipzen A."/>
            <person name="Sullivan W."/>
            <person name="Andreopoulos W.B."/>
            <person name="Clum A."/>
            <person name="Lindquist E."/>
            <person name="Daum C."/>
            <person name="Ramamoorthy G.K."/>
            <person name="Gryganskyi A."/>
            <person name="Culley D."/>
            <person name="Magnuson J.K."/>
            <person name="James T.Y."/>
            <person name="O'Malley M.A."/>
            <person name="Stajich J.E."/>
            <person name="Spatafora J.W."/>
            <person name="Visel A."/>
            <person name="Grigoriev I.V."/>
        </authorList>
    </citation>
    <scope>NUCLEOTIDE SEQUENCE [LARGE SCALE GENOMIC DNA]</scope>
    <source>
        <strain evidence="7 8">62-1032</strain>
    </source>
</reference>
<dbReference type="AlphaFoldDB" id="A0A1Y2EW59"/>
<dbReference type="PANTHER" id="PTHR46203">
    <property type="entry name" value="PROBABLE PEPTIDE CHAIN RELEASE FACTOR C12ORF65"/>
    <property type="match status" value="1"/>
</dbReference>
<dbReference type="Gene3D" id="3.30.160.20">
    <property type="match status" value="1"/>
</dbReference>
<dbReference type="InParanoid" id="A0A1Y2EW59"/>
<dbReference type="OrthoDB" id="277888at2759"/>
<dbReference type="SUPFAM" id="SSF75620">
    <property type="entry name" value="Release factor"/>
    <property type="match status" value="1"/>
</dbReference>
<evidence type="ECO:0000256" key="4">
    <source>
        <dbReference type="ARBA" id="ARBA00023128"/>
    </source>
</evidence>
<feature type="region of interest" description="Disordered" evidence="5">
    <location>
        <begin position="26"/>
        <end position="93"/>
    </location>
</feature>
<dbReference type="GO" id="GO:0003747">
    <property type="term" value="F:translation release factor activity"/>
    <property type="evidence" value="ECO:0007669"/>
    <property type="project" value="InterPro"/>
</dbReference>
<feature type="compositionally biased region" description="Acidic residues" evidence="5">
    <location>
        <begin position="190"/>
        <end position="200"/>
    </location>
</feature>
<gene>
    <name evidence="7" type="ORF">BCR35DRAFT_293011</name>
</gene>
<evidence type="ECO:0000256" key="2">
    <source>
        <dbReference type="ARBA" id="ARBA00010835"/>
    </source>
</evidence>
<comment type="similarity">
    <text evidence="2">Belongs to the prokaryotic/mitochondrial release factor family.</text>
</comment>
<feature type="compositionally biased region" description="Basic and acidic residues" evidence="5">
    <location>
        <begin position="62"/>
        <end position="72"/>
    </location>
</feature>
<feature type="region of interest" description="Disordered" evidence="5">
    <location>
        <begin position="160"/>
        <end position="213"/>
    </location>
</feature>
<dbReference type="GO" id="GO:0032543">
    <property type="term" value="P:mitochondrial translation"/>
    <property type="evidence" value="ECO:0007669"/>
    <property type="project" value="UniProtKB-ARBA"/>
</dbReference>
<dbReference type="InterPro" id="IPR052405">
    <property type="entry name" value="Mito_Transl_Release_Factor"/>
</dbReference>
<keyword evidence="8" id="KW-1185">Reference proteome</keyword>
<dbReference type="GO" id="GO:0005739">
    <property type="term" value="C:mitochondrion"/>
    <property type="evidence" value="ECO:0007669"/>
    <property type="project" value="UniProtKB-SubCell"/>
</dbReference>
<dbReference type="InterPro" id="IPR045853">
    <property type="entry name" value="Pep_chain_release_fac_I_sf"/>
</dbReference>
<accession>A0A1Y2EW59</accession>
<evidence type="ECO:0000256" key="3">
    <source>
        <dbReference type="ARBA" id="ARBA00022946"/>
    </source>
</evidence>
<sequence>MSFLRLLPRFSRPKSTLLFTCTTTFRPDASTSLLPPTRSKRANSSSSTSPAAVGAGSAGSKKAGEEKEEPAKRKGPARTPPKNRQIRPLPMLPEAEVEEEFMRGRGPGGQVINKSSILVSLLHVPTGVRVKCQETRSRETNRLLARRRLRDKVDAHLNGAESRMEQKWEKERRKKEAKRRKGKRNRAVGEEGEVEEEGEDVVVAGEEGVEVKP</sequence>
<dbReference type="InterPro" id="IPR000352">
    <property type="entry name" value="Pep_chain_release_fac_I"/>
</dbReference>